<keyword evidence="7" id="KW-0694">RNA-binding</keyword>
<comment type="similarity">
    <text evidence="3">Belongs to the Nudix hydrolase family. DCP2 subfamily.</text>
</comment>
<evidence type="ECO:0000256" key="4">
    <source>
        <dbReference type="ARBA" id="ARBA00022490"/>
    </source>
</evidence>
<feature type="region of interest" description="Disordered" evidence="11">
    <location>
        <begin position="217"/>
        <end position="249"/>
    </location>
</feature>
<protein>
    <recommendedName>
        <fullName evidence="10">mRNA-decapping enzyme 2</fullName>
    </recommendedName>
</protein>
<evidence type="ECO:0000256" key="8">
    <source>
        <dbReference type="ARBA" id="ARBA00023211"/>
    </source>
</evidence>
<keyword evidence="5" id="KW-0479">Metal-binding</keyword>
<comment type="cofactor">
    <cofactor evidence="1">
        <name>Mn(2+)</name>
        <dbReference type="ChEBI" id="CHEBI:29035"/>
    </cofactor>
</comment>
<dbReference type="AlphaFoldDB" id="A0AA88Y243"/>
<keyword evidence="14" id="KW-1185">Reference proteome</keyword>
<dbReference type="PANTHER" id="PTHR23114:SF17">
    <property type="entry name" value="M7GPPPN-MRNA HYDROLASE"/>
    <property type="match status" value="1"/>
</dbReference>
<comment type="catalytic activity">
    <reaction evidence="9">
        <text>a 5'-end (N(7)-methyl 5'-triphosphoguanosine)-ribonucleoside in mRNA + H2O = N(7)-methyl-GDP + a 5'-end phospho-ribonucleoside in mRNA + 2 H(+)</text>
        <dbReference type="Rhea" id="RHEA:67484"/>
        <dbReference type="Rhea" id="RHEA-COMP:15692"/>
        <dbReference type="Rhea" id="RHEA-COMP:17167"/>
        <dbReference type="ChEBI" id="CHEBI:15377"/>
        <dbReference type="ChEBI" id="CHEBI:15378"/>
        <dbReference type="ChEBI" id="CHEBI:63714"/>
        <dbReference type="ChEBI" id="CHEBI:138282"/>
        <dbReference type="ChEBI" id="CHEBI:156461"/>
        <dbReference type="EC" id="3.6.1.62"/>
    </reaction>
    <physiologicalReaction direction="left-to-right" evidence="9">
        <dbReference type="Rhea" id="RHEA:67485"/>
    </physiologicalReaction>
</comment>
<evidence type="ECO:0000256" key="11">
    <source>
        <dbReference type="SAM" id="MobiDB-lite"/>
    </source>
</evidence>
<keyword evidence="8" id="KW-0464">Manganese</keyword>
<dbReference type="GO" id="GO:0046872">
    <property type="term" value="F:metal ion binding"/>
    <property type="evidence" value="ECO:0007669"/>
    <property type="project" value="UniProtKB-KW"/>
</dbReference>
<dbReference type="GO" id="GO:0000184">
    <property type="term" value="P:nuclear-transcribed mRNA catabolic process, nonsense-mediated decay"/>
    <property type="evidence" value="ECO:0007669"/>
    <property type="project" value="InterPro"/>
</dbReference>
<dbReference type="SUPFAM" id="SSF55811">
    <property type="entry name" value="Nudix"/>
    <property type="match status" value="1"/>
</dbReference>
<evidence type="ECO:0000256" key="2">
    <source>
        <dbReference type="ARBA" id="ARBA00004496"/>
    </source>
</evidence>
<evidence type="ECO:0000256" key="5">
    <source>
        <dbReference type="ARBA" id="ARBA00022723"/>
    </source>
</evidence>
<dbReference type="CDD" id="cd03672">
    <property type="entry name" value="NUDIX_Dcp2p_Nudt20"/>
    <property type="match status" value="1"/>
</dbReference>
<evidence type="ECO:0000256" key="7">
    <source>
        <dbReference type="ARBA" id="ARBA00022884"/>
    </source>
</evidence>
<evidence type="ECO:0000256" key="9">
    <source>
        <dbReference type="ARBA" id="ARBA00047661"/>
    </source>
</evidence>
<dbReference type="GO" id="GO:0000932">
    <property type="term" value="C:P-body"/>
    <property type="evidence" value="ECO:0007669"/>
    <property type="project" value="TreeGrafter"/>
</dbReference>
<dbReference type="PROSITE" id="PS51462">
    <property type="entry name" value="NUDIX"/>
    <property type="match status" value="1"/>
</dbReference>
<dbReference type="Pfam" id="PF00293">
    <property type="entry name" value="NUDIX"/>
    <property type="match status" value="1"/>
</dbReference>
<feature type="compositionally biased region" description="Basic and acidic residues" evidence="11">
    <location>
        <begin position="217"/>
        <end position="241"/>
    </location>
</feature>
<name>A0AA88Y243_PINIB</name>
<keyword evidence="6" id="KW-0378">Hydrolase</keyword>
<keyword evidence="4" id="KW-0963">Cytoplasm</keyword>
<accession>A0AA88Y243</accession>
<dbReference type="InterPro" id="IPR020084">
    <property type="entry name" value="NUDIX_hydrolase_CS"/>
</dbReference>
<evidence type="ECO:0000256" key="1">
    <source>
        <dbReference type="ARBA" id="ARBA00001936"/>
    </source>
</evidence>
<dbReference type="EMBL" id="VSWD01000007">
    <property type="protein sequence ID" value="KAK3096563.1"/>
    <property type="molecule type" value="Genomic_DNA"/>
</dbReference>
<dbReference type="Gene3D" id="3.90.79.10">
    <property type="entry name" value="Nucleoside Triphosphate Pyrophosphohydrolase"/>
    <property type="match status" value="1"/>
</dbReference>
<evidence type="ECO:0000256" key="10">
    <source>
        <dbReference type="ARBA" id="ARBA00078183"/>
    </source>
</evidence>
<feature type="compositionally biased region" description="Basic and acidic residues" evidence="11">
    <location>
        <begin position="169"/>
        <end position="181"/>
    </location>
</feature>
<evidence type="ECO:0000256" key="3">
    <source>
        <dbReference type="ARBA" id="ARBA00005279"/>
    </source>
</evidence>
<gene>
    <name evidence="13" type="ORF">FSP39_001325</name>
</gene>
<dbReference type="InterPro" id="IPR044099">
    <property type="entry name" value="Dcp2_NUDIX"/>
</dbReference>
<comment type="caution">
    <text evidence="13">The sequence shown here is derived from an EMBL/GenBank/DDBJ whole genome shotgun (WGS) entry which is preliminary data.</text>
</comment>
<proteinExistence type="inferred from homology"/>
<feature type="domain" description="Nudix hydrolase" evidence="12">
    <location>
        <begin position="1"/>
        <end position="131"/>
    </location>
</feature>
<dbReference type="GO" id="GO:0000290">
    <property type="term" value="P:deadenylation-dependent decapping of nuclear-transcribed mRNA"/>
    <property type="evidence" value="ECO:0007669"/>
    <property type="project" value="InterPro"/>
</dbReference>
<dbReference type="InterPro" id="IPR000086">
    <property type="entry name" value="NUDIX_hydrolase_dom"/>
</dbReference>
<dbReference type="PANTHER" id="PTHR23114">
    <property type="entry name" value="M7GPPPN-MRNA HYDROLASE"/>
    <property type="match status" value="1"/>
</dbReference>
<evidence type="ECO:0000313" key="14">
    <source>
        <dbReference type="Proteomes" id="UP001186944"/>
    </source>
</evidence>
<evidence type="ECO:0000259" key="12">
    <source>
        <dbReference type="PROSITE" id="PS51462"/>
    </source>
</evidence>
<comment type="subcellular location">
    <subcellularLocation>
        <location evidence="2">Cytoplasm</location>
    </subcellularLocation>
</comment>
<evidence type="ECO:0000313" key="13">
    <source>
        <dbReference type="EMBL" id="KAK3096563.1"/>
    </source>
</evidence>
<reference evidence="13" key="1">
    <citation type="submission" date="2019-08" db="EMBL/GenBank/DDBJ databases">
        <title>The improved chromosome-level genome for the pearl oyster Pinctada fucata martensii using PacBio sequencing and Hi-C.</title>
        <authorList>
            <person name="Zheng Z."/>
        </authorList>
    </citation>
    <scope>NUCLEOTIDE SEQUENCE</scope>
    <source>
        <strain evidence="13">ZZ-2019</strain>
        <tissue evidence="13">Adductor muscle</tissue>
    </source>
</reference>
<evidence type="ECO:0000256" key="6">
    <source>
        <dbReference type="ARBA" id="ARBA00022801"/>
    </source>
</evidence>
<dbReference type="PROSITE" id="PS00893">
    <property type="entry name" value="NUDIX_BOX"/>
    <property type="match status" value="1"/>
</dbReference>
<sequence>MSVPTYGAILLDPEFKYCLLAQGFWTKSSWGFPKGKVNEEEAPHDCAVREVMEETGFDISNKINLEDFLENHFNDQLTRLYIVPGVGLDTKFQPKTRKEIKNLQWFPVEALPAHKRDQTPKQLGMNPNNFFMVIPFIRPLRKWIANKLGLVDPDLDIKGGNLNQARQQKVRDQLEGSLRHNIDESKRLTREKHRQKQQQYFAQQNQNEFNEYMQIRKDGRSRSESPRKEAFQKSRPQDTKSPKPGSNKTKHYHILVCMNLLYELCPKIILHIMNIYVFL</sequence>
<organism evidence="13 14">
    <name type="scientific">Pinctada imbricata</name>
    <name type="common">Atlantic pearl-oyster</name>
    <name type="synonym">Pinctada martensii</name>
    <dbReference type="NCBI Taxonomy" id="66713"/>
    <lineage>
        <taxon>Eukaryota</taxon>
        <taxon>Metazoa</taxon>
        <taxon>Spiralia</taxon>
        <taxon>Lophotrochozoa</taxon>
        <taxon>Mollusca</taxon>
        <taxon>Bivalvia</taxon>
        <taxon>Autobranchia</taxon>
        <taxon>Pteriomorphia</taxon>
        <taxon>Pterioida</taxon>
        <taxon>Pterioidea</taxon>
        <taxon>Pteriidae</taxon>
        <taxon>Pinctada</taxon>
    </lineage>
</organism>
<dbReference type="GO" id="GO:0140933">
    <property type="term" value="F:5'-(N(7)-methylguanosine 5'-triphospho)-[mRNA] hydrolase activity"/>
    <property type="evidence" value="ECO:0007669"/>
    <property type="project" value="UniProtKB-EC"/>
</dbReference>
<feature type="region of interest" description="Disordered" evidence="11">
    <location>
        <begin position="155"/>
        <end position="181"/>
    </location>
</feature>
<dbReference type="InterPro" id="IPR015797">
    <property type="entry name" value="NUDIX_hydrolase-like_dom_sf"/>
</dbReference>
<dbReference type="FunFam" id="3.90.79.10:FF:000003">
    <property type="entry name" value="M7GpppN-mRNA hydrolase isoform 2"/>
    <property type="match status" value="1"/>
</dbReference>
<dbReference type="Proteomes" id="UP001186944">
    <property type="component" value="Unassembled WGS sequence"/>
</dbReference>
<dbReference type="GO" id="GO:0003723">
    <property type="term" value="F:RNA binding"/>
    <property type="evidence" value="ECO:0007669"/>
    <property type="project" value="UniProtKB-KW"/>
</dbReference>